<keyword evidence="1" id="KW-0285">Flavoprotein</keyword>
<name>A0ABU2N6F5_9PSEU</name>
<evidence type="ECO:0000313" key="6">
    <source>
        <dbReference type="EMBL" id="MDT0348279.1"/>
    </source>
</evidence>
<dbReference type="Pfam" id="PF00296">
    <property type="entry name" value="Bac_luciferase"/>
    <property type="match status" value="1"/>
</dbReference>
<keyword evidence="2" id="KW-0288">FMN</keyword>
<keyword evidence="4" id="KW-0503">Monooxygenase</keyword>
<dbReference type="InterPro" id="IPR019952">
    <property type="entry name" value="F420_OxRdatse_Rv1855c_pred"/>
</dbReference>
<feature type="domain" description="Luciferase-like" evidence="5">
    <location>
        <begin position="9"/>
        <end position="256"/>
    </location>
</feature>
<comment type="caution">
    <text evidence="6">The sequence shown here is derived from an EMBL/GenBank/DDBJ whole genome shotgun (WGS) entry which is preliminary data.</text>
</comment>
<dbReference type="InterPro" id="IPR050172">
    <property type="entry name" value="SsuD_RutA_monooxygenase"/>
</dbReference>
<dbReference type="Proteomes" id="UP001183202">
    <property type="component" value="Unassembled WGS sequence"/>
</dbReference>
<dbReference type="EMBL" id="JAVREJ010000001">
    <property type="protein sequence ID" value="MDT0348279.1"/>
    <property type="molecule type" value="Genomic_DNA"/>
</dbReference>
<reference evidence="7" key="1">
    <citation type="submission" date="2023-07" db="EMBL/GenBank/DDBJ databases">
        <title>30 novel species of actinomycetes from the DSMZ collection.</title>
        <authorList>
            <person name="Nouioui I."/>
        </authorList>
    </citation>
    <scope>NUCLEOTIDE SEQUENCE [LARGE SCALE GENOMIC DNA]</scope>
    <source>
        <strain evidence="7">DSM 45834</strain>
    </source>
</reference>
<accession>A0ABU2N6F5</accession>
<sequence>MRLSLSITNFSWRDTDIAPALSRIVQAADQGGLYGVWVADHLLQADPYGARPGETEMLEAYTTLGFLAAHTRQVRLGTLVTGVTFRPPALLVKAVTTLDVLSSGRALFGVGAGYEAAEATAMGLPLPHVAERFERLEETLRIARHLWSGDQTPFHGEHYQLAAPVHSPPTMSRPHPPILIGGTGERRTLPLVARYADMCNVFDIPDGGATARHKLGVLAELCAAIGRPYEEIEKTISTRLDPGETPASFVERCQAFGELGIDHVAVVTTGPWTVEAVATLAAAVPDLAHG</sequence>
<keyword evidence="3" id="KW-0560">Oxidoreductase</keyword>
<dbReference type="Gene3D" id="3.20.20.30">
    <property type="entry name" value="Luciferase-like domain"/>
    <property type="match status" value="1"/>
</dbReference>
<evidence type="ECO:0000259" key="5">
    <source>
        <dbReference type="Pfam" id="PF00296"/>
    </source>
</evidence>
<evidence type="ECO:0000256" key="4">
    <source>
        <dbReference type="ARBA" id="ARBA00023033"/>
    </source>
</evidence>
<dbReference type="InterPro" id="IPR036661">
    <property type="entry name" value="Luciferase-like_sf"/>
</dbReference>
<evidence type="ECO:0000256" key="1">
    <source>
        <dbReference type="ARBA" id="ARBA00022630"/>
    </source>
</evidence>
<protein>
    <submittedName>
        <fullName evidence="6">TIGR03560 family F420-dependent LLM class oxidoreductase</fullName>
    </submittedName>
</protein>
<dbReference type="NCBIfam" id="TIGR03560">
    <property type="entry name" value="F420_Rv1855c"/>
    <property type="match status" value="1"/>
</dbReference>
<dbReference type="RefSeq" id="WP_311554175.1">
    <property type="nucleotide sequence ID" value="NZ_JAVREJ010000001.1"/>
</dbReference>
<dbReference type="InterPro" id="IPR011251">
    <property type="entry name" value="Luciferase-like_dom"/>
</dbReference>
<gene>
    <name evidence="6" type="ORF">RM445_01920</name>
</gene>
<keyword evidence="7" id="KW-1185">Reference proteome</keyword>
<proteinExistence type="predicted"/>
<dbReference type="PANTHER" id="PTHR42847">
    <property type="entry name" value="ALKANESULFONATE MONOOXYGENASE"/>
    <property type="match status" value="1"/>
</dbReference>
<dbReference type="PANTHER" id="PTHR42847:SF4">
    <property type="entry name" value="ALKANESULFONATE MONOOXYGENASE-RELATED"/>
    <property type="match status" value="1"/>
</dbReference>
<evidence type="ECO:0000256" key="3">
    <source>
        <dbReference type="ARBA" id="ARBA00023002"/>
    </source>
</evidence>
<evidence type="ECO:0000313" key="7">
    <source>
        <dbReference type="Proteomes" id="UP001183202"/>
    </source>
</evidence>
<evidence type="ECO:0000256" key="2">
    <source>
        <dbReference type="ARBA" id="ARBA00022643"/>
    </source>
</evidence>
<dbReference type="SUPFAM" id="SSF51679">
    <property type="entry name" value="Bacterial luciferase-like"/>
    <property type="match status" value="1"/>
</dbReference>
<organism evidence="6 7">
    <name type="scientific">Pseudonocardia charpentierae</name>
    <dbReference type="NCBI Taxonomy" id="3075545"/>
    <lineage>
        <taxon>Bacteria</taxon>
        <taxon>Bacillati</taxon>
        <taxon>Actinomycetota</taxon>
        <taxon>Actinomycetes</taxon>
        <taxon>Pseudonocardiales</taxon>
        <taxon>Pseudonocardiaceae</taxon>
        <taxon>Pseudonocardia</taxon>
    </lineage>
</organism>